<dbReference type="EMBL" id="CM017327">
    <property type="protein sequence ID" value="KAE8099130.1"/>
    <property type="molecule type" value="Genomic_DNA"/>
</dbReference>
<proteinExistence type="predicted"/>
<keyword evidence="2" id="KW-1185">Reference proteome</keyword>
<sequence length="63" mass="7202">MSQMKNQPLSRCNITRQRCQLPATSQGRGVNYPDVAWLALKECELEGSLKLRMSQMKNQPFSC</sequence>
<dbReference type="AlphaFoldDB" id="A0A5N6RLV4"/>
<name>A0A5N6RLV4_9ROSI</name>
<accession>A0A5N6RLV4</accession>
<gene>
    <name evidence="1" type="ORF">FH972_017134</name>
</gene>
<evidence type="ECO:0000313" key="1">
    <source>
        <dbReference type="EMBL" id="KAE8099130.1"/>
    </source>
</evidence>
<protein>
    <submittedName>
        <fullName evidence="1">Uncharacterized protein</fullName>
    </submittedName>
</protein>
<organism evidence="1 2">
    <name type="scientific">Carpinus fangiana</name>
    <dbReference type="NCBI Taxonomy" id="176857"/>
    <lineage>
        <taxon>Eukaryota</taxon>
        <taxon>Viridiplantae</taxon>
        <taxon>Streptophyta</taxon>
        <taxon>Embryophyta</taxon>
        <taxon>Tracheophyta</taxon>
        <taxon>Spermatophyta</taxon>
        <taxon>Magnoliopsida</taxon>
        <taxon>eudicotyledons</taxon>
        <taxon>Gunneridae</taxon>
        <taxon>Pentapetalae</taxon>
        <taxon>rosids</taxon>
        <taxon>fabids</taxon>
        <taxon>Fagales</taxon>
        <taxon>Betulaceae</taxon>
        <taxon>Carpinus</taxon>
    </lineage>
</organism>
<dbReference type="Proteomes" id="UP000327013">
    <property type="component" value="Chromosome 7"/>
</dbReference>
<evidence type="ECO:0000313" key="2">
    <source>
        <dbReference type="Proteomes" id="UP000327013"/>
    </source>
</evidence>
<reference evidence="1 2" key="1">
    <citation type="submission" date="2019-06" db="EMBL/GenBank/DDBJ databases">
        <title>A chromosomal-level reference genome of Carpinus fangiana (Coryloideae, Betulaceae).</title>
        <authorList>
            <person name="Yang X."/>
            <person name="Wang Z."/>
            <person name="Zhang L."/>
            <person name="Hao G."/>
            <person name="Liu J."/>
            <person name="Yang Y."/>
        </authorList>
    </citation>
    <scope>NUCLEOTIDE SEQUENCE [LARGE SCALE GENOMIC DNA]</scope>
    <source>
        <strain evidence="1">Cfa_2016G</strain>
        <tissue evidence="1">Leaf</tissue>
    </source>
</reference>